<dbReference type="Gene3D" id="3.50.50.60">
    <property type="entry name" value="FAD/NAD(P)-binding domain"/>
    <property type="match status" value="1"/>
</dbReference>
<dbReference type="SUPFAM" id="SSF51905">
    <property type="entry name" value="FAD/NAD(P)-binding domain"/>
    <property type="match status" value="1"/>
</dbReference>
<evidence type="ECO:0000313" key="3">
    <source>
        <dbReference type="Proteomes" id="UP001157974"/>
    </source>
</evidence>
<dbReference type="Pfam" id="PF01593">
    <property type="entry name" value="Amino_oxidase"/>
    <property type="match status" value="1"/>
</dbReference>
<evidence type="ECO:0000313" key="2">
    <source>
        <dbReference type="EMBL" id="KAJ8902580.1"/>
    </source>
</evidence>
<dbReference type="InterPro" id="IPR002937">
    <property type="entry name" value="Amino_oxidase"/>
</dbReference>
<gene>
    <name evidence="2" type="ORF">NDN08_006981</name>
</gene>
<dbReference type="Proteomes" id="UP001157974">
    <property type="component" value="Unassembled WGS sequence"/>
</dbReference>
<evidence type="ECO:0000259" key="1">
    <source>
        <dbReference type="Pfam" id="PF01593"/>
    </source>
</evidence>
<dbReference type="InterPro" id="IPR036188">
    <property type="entry name" value="FAD/NAD-bd_sf"/>
</dbReference>
<protein>
    <recommendedName>
        <fullName evidence="1">Amine oxidase domain-containing protein</fullName>
    </recommendedName>
</protein>
<feature type="domain" description="Amine oxidase" evidence="1">
    <location>
        <begin position="15"/>
        <end position="455"/>
    </location>
</feature>
<proteinExistence type="predicted"/>
<dbReference type="Gene3D" id="1.10.3110.10">
    <property type="entry name" value="protoporphyrinogen ix oxidase, domain 3"/>
    <property type="match status" value="1"/>
</dbReference>
<dbReference type="PANTHER" id="PTHR43667:SF2">
    <property type="entry name" value="FATTY ACID C-METHYL TRANSFERASE"/>
    <property type="match status" value="1"/>
</dbReference>
<keyword evidence="3" id="KW-1185">Reference proteome</keyword>
<dbReference type="GO" id="GO:0016491">
    <property type="term" value="F:oxidoreductase activity"/>
    <property type="evidence" value="ECO:0007669"/>
    <property type="project" value="InterPro"/>
</dbReference>
<reference evidence="2 3" key="1">
    <citation type="journal article" date="2023" name="Nat. Commun.">
        <title>Origin of minicircular mitochondrial genomes in red algae.</title>
        <authorList>
            <person name="Lee Y."/>
            <person name="Cho C.H."/>
            <person name="Lee Y.M."/>
            <person name="Park S.I."/>
            <person name="Yang J.H."/>
            <person name="West J.A."/>
            <person name="Bhattacharya D."/>
            <person name="Yoon H.S."/>
        </authorList>
    </citation>
    <scope>NUCLEOTIDE SEQUENCE [LARGE SCALE GENOMIC DNA]</scope>
    <source>
        <strain evidence="2 3">CCMP1338</strain>
        <tissue evidence="2">Whole cell</tissue>
    </source>
</reference>
<dbReference type="SUPFAM" id="SSF53335">
    <property type="entry name" value="S-adenosyl-L-methionine-dependent methyltransferases"/>
    <property type="match status" value="1"/>
</dbReference>
<organism evidence="2 3">
    <name type="scientific">Rhodosorus marinus</name>
    <dbReference type="NCBI Taxonomy" id="101924"/>
    <lineage>
        <taxon>Eukaryota</taxon>
        <taxon>Rhodophyta</taxon>
        <taxon>Stylonematophyceae</taxon>
        <taxon>Stylonematales</taxon>
        <taxon>Stylonemataceae</taxon>
        <taxon>Rhodosorus</taxon>
    </lineage>
</organism>
<accession>A0AAV8UJ70</accession>
<dbReference type="PRINTS" id="PR00419">
    <property type="entry name" value="ADXRDTASE"/>
</dbReference>
<sequence length="910" mass="101816">MERTKERVAVIGSGVSGLCAAWHLQRSGKCDVTVFEAEDRFGGNAHTVNVDGTDWDIGFLVYNNVTYPNLVSLFDELDVETVESDMSFSVSLGSGFEWGSENMASLLASRTSILNPSFYRMLWDMNRFNKEMPLFLHKYEDHESVGPSIREFLEERRYSDVFIERYLAPMISSVRIEEGLSNSLHDTEGAYAESCLPLSQVWSASLQGSLDVPAKFIFRFFHNHRLAQIWDRPSWRTVKGCSQQYVAKICNDVIARGGKMRSGVRISRVERGSFGVRVTSDALEEEQEFDKVVFATHAPTALSILGDGSTVAEQDTLSKFHVSSAECILHRDASWMPRSKSAWSAWNFTRKTPESDGTGAVCTTYYLNKLQKNNLPTEGVPNLFETLNPTVPIPEELIVGKFTKSHPTFLPESLEAQKSLALLQGEKGTYYCGSWAYYGFHEDGARSGLEVASKISGVDVPWKSRLGVLNTLKARDTVAHGDQSAWKLISNSISRPIVENFIDSSIQIGSLTLIDHLGSRRVFGQSQEDALSSGRPVSEMFVISPQFYSQVAVFADIGFAEAYMMRAIEFESHAKLLDLLNILILNRDASNLSNSKLSSSRLGRLLNDTAHKVLRRNSQSGSKKNIEAHYDLSNDLFATFLGDSWTYSCGLWLEDSFSLDDAQRAKLQRILNLARIDSDCHVLEIGCGWGEFAIFAAKTTGCRMTCVTLSEQQLILARSRVKAAGVEDLVEILLCDYRAISGTFDRIVSIEMLEAVGHEYLGSFFESCEKYLKPDGVLVVQVITTPEERYEAYRDSSDFISTYIFPGGCCPSVSALMEAMSTSSSLCVEQVDNFGPDYARTLSDWRLRFNESKERVCELGFDDLFIRMWNYYFLYCEAGFASRTLGLHQIVFSRAGNTRTLDSAQVPSSH</sequence>
<dbReference type="PANTHER" id="PTHR43667">
    <property type="entry name" value="CYCLOPROPANE-FATTY-ACYL-PHOSPHOLIPID SYNTHASE"/>
    <property type="match status" value="1"/>
</dbReference>
<dbReference type="Gene3D" id="3.90.660.20">
    <property type="entry name" value="Protoporphyrinogen oxidase, mitochondrial, domain 2"/>
    <property type="match status" value="1"/>
</dbReference>
<dbReference type="AlphaFoldDB" id="A0AAV8UJ70"/>
<dbReference type="InterPro" id="IPR050723">
    <property type="entry name" value="CFA/CMAS"/>
</dbReference>
<comment type="caution">
    <text evidence="2">The sequence shown here is derived from an EMBL/GenBank/DDBJ whole genome shotgun (WGS) entry which is preliminary data.</text>
</comment>
<name>A0AAV8UJ70_9RHOD</name>
<dbReference type="Gene3D" id="3.40.50.150">
    <property type="entry name" value="Vaccinia Virus protein VP39"/>
    <property type="match status" value="1"/>
</dbReference>
<dbReference type="EMBL" id="JAMWBK010000009">
    <property type="protein sequence ID" value="KAJ8902580.1"/>
    <property type="molecule type" value="Genomic_DNA"/>
</dbReference>
<dbReference type="Pfam" id="PF02353">
    <property type="entry name" value="CMAS"/>
    <property type="match status" value="1"/>
</dbReference>
<dbReference type="CDD" id="cd02440">
    <property type="entry name" value="AdoMet_MTases"/>
    <property type="match status" value="1"/>
</dbReference>
<dbReference type="InterPro" id="IPR029063">
    <property type="entry name" value="SAM-dependent_MTases_sf"/>
</dbReference>